<comment type="caution">
    <text evidence="1">The sequence shown here is derived from an EMBL/GenBank/DDBJ whole genome shotgun (WGS) entry which is preliminary data.</text>
</comment>
<name>K1JKV1_9GAMM</name>
<reference evidence="1 2" key="1">
    <citation type="submission" date="2012-06" db="EMBL/GenBank/DDBJ databases">
        <title>The Genome Sequence of Aeromonas hydrophila SSU.</title>
        <authorList>
            <consortium name="The Broad Institute Genome Sequencing Platform"/>
            <person name="Earl A."/>
            <person name="Ward D."/>
            <person name="Feldgarden M."/>
            <person name="Gevers D."/>
            <person name="Chopra A."/>
            <person name="Walker B."/>
            <person name="Young S.K."/>
            <person name="Zeng Q."/>
            <person name="Gargeya S."/>
            <person name="Fitzgerald M."/>
            <person name="Haas B."/>
            <person name="Abouelleil A."/>
            <person name="Alvarado L."/>
            <person name="Arachchi H.M."/>
            <person name="Berlin A.M."/>
            <person name="Chapman S.B."/>
            <person name="Goldberg J."/>
            <person name="Griggs A."/>
            <person name="Gujja S."/>
            <person name="Hansen M."/>
            <person name="Howarth C."/>
            <person name="Imamovic A."/>
            <person name="Larimer J."/>
            <person name="McCowan C."/>
            <person name="Montmayeur A."/>
            <person name="Murphy C."/>
            <person name="Neiman D."/>
            <person name="Pearson M."/>
            <person name="Priest M."/>
            <person name="Roberts A."/>
            <person name="Saif S."/>
            <person name="Shea T."/>
            <person name="Sisk P."/>
            <person name="Sykes S."/>
            <person name="Wortman J."/>
            <person name="Nusbaum C."/>
            <person name="Birren B."/>
        </authorList>
    </citation>
    <scope>NUCLEOTIDE SEQUENCE [LARGE SCALE GENOMIC DNA]</scope>
    <source>
        <strain evidence="1 2">SSU</strain>
    </source>
</reference>
<gene>
    <name evidence="1" type="ORF">HMPREF1171_01791</name>
</gene>
<dbReference type="InterPro" id="IPR011990">
    <property type="entry name" value="TPR-like_helical_dom_sf"/>
</dbReference>
<evidence type="ECO:0000313" key="1">
    <source>
        <dbReference type="EMBL" id="EKB28557.1"/>
    </source>
</evidence>
<organism evidence="1 2">
    <name type="scientific">Aeromonas dhakensis</name>
    <dbReference type="NCBI Taxonomy" id="196024"/>
    <lineage>
        <taxon>Bacteria</taxon>
        <taxon>Pseudomonadati</taxon>
        <taxon>Pseudomonadota</taxon>
        <taxon>Gammaproteobacteria</taxon>
        <taxon>Aeromonadales</taxon>
        <taxon>Aeromonadaceae</taxon>
        <taxon>Aeromonas</taxon>
    </lineage>
</organism>
<dbReference type="HOGENOM" id="CLU_2108092_0_0_6"/>
<keyword evidence="2" id="KW-1185">Reference proteome</keyword>
<dbReference type="Proteomes" id="UP000005149">
    <property type="component" value="Unassembled WGS sequence"/>
</dbReference>
<dbReference type="InterPro" id="IPR013348">
    <property type="entry name" value="T3SS_YscG_PscG"/>
</dbReference>
<protein>
    <submittedName>
        <fullName evidence="1">YscG family type III secretion protein</fullName>
    </submittedName>
</protein>
<sequence length="117" mass="13050">MMNIELKKLLAELALAGTGHHCHREAASIADWLAHETSMAECVTLIRLSSLMNQGDYQGALLLGRTHSSPDIEPWLALCEWRLDMHDELVVRLTRLEESGQPALQQFAAGLREQMAS</sequence>
<dbReference type="Pfam" id="PF09477">
    <property type="entry name" value="Type_III_YscG"/>
    <property type="match status" value="1"/>
</dbReference>
<accession>K1JKV1</accession>
<dbReference type="RefSeq" id="WP_005302402.1">
    <property type="nucleotide sequence ID" value="NZ_JARADD010000001.1"/>
</dbReference>
<evidence type="ECO:0000313" key="2">
    <source>
        <dbReference type="Proteomes" id="UP000005149"/>
    </source>
</evidence>
<dbReference type="EMBL" id="AGWR01000014">
    <property type="protein sequence ID" value="EKB28557.1"/>
    <property type="molecule type" value="Genomic_DNA"/>
</dbReference>
<dbReference type="Gene3D" id="1.25.40.10">
    <property type="entry name" value="Tetratricopeptide repeat domain"/>
    <property type="match status" value="1"/>
</dbReference>
<dbReference type="AlphaFoldDB" id="K1JKV1"/>
<dbReference type="NCBIfam" id="TIGR02508">
    <property type="entry name" value="type_III_yscG"/>
    <property type="match status" value="1"/>
</dbReference>
<proteinExistence type="predicted"/>
<dbReference type="PATRIC" id="fig|1073377.4.peg.1840"/>